<protein>
    <recommendedName>
        <fullName evidence="1">DUF4314 domain-containing protein</fullName>
    </recommendedName>
</protein>
<dbReference type="HOGENOM" id="CLU_179854_0_0_9"/>
<organism evidence="2 3">
    <name type="scientific">[Eubacterium] siraeum V10Sc8a</name>
    <dbReference type="NCBI Taxonomy" id="717961"/>
    <lineage>
        <taxon>Bacteria</taxon>
        <taxon>Bacillati</taxon>
        <taxon>Bacillota</taxon>
        <taxon>Clostridia</taxon>
        <taxon>Eubacteriales</taxon>
        <taxon>Oscillospiraceae</taxon>
        <taxon>Oscillospiraceae incertae sedis</taxon>
    </lineage>
</organism>
<dbReference type="Pfam" id="PF14192">
    <property type="entry name" value="DUF4314"/>
    <property type="match status" value="1"/>
</dbReference>
<accession>D4MKL2</accession>
<proteinExistence type="predicted"/>
<evidence type="ECO:0000313" key="2">
    <source>
        <dbReference type="EMBL" id="CBL34295.1"/>
    </source>
</evidence>
<reference evidence="2 3" key="2">
    <citation type="submission" date="2010-03" db="EMBL/GenBank/DDBJ databases">
        <authorList>
            <person name="Pajon A."/>
        </authorList>
    </citation>
    <scope>NUCLEOTIDE SEQUENCE [LARGE SCALE GENOMIC DNA]</scope>
    <source>
        <strain evidence="2 3">V10Sc8a</strain>
    </source>
</reference>
<dbReference type="PATRIC" id="fig|717961.3.peg.1385"/>
<dbReference type="AlphaFoldDB" id="D4MKL2"/>
<evidence type="ECO:0000313" key="3">
    <source>
        <dbReference type="Proteomes" id="UP000007050"/>
    </source>
</evidence>
<reference evidence="2 3" key="1">
    <citation type="submission" date="2010-03" db="EMBL/GenBank/DDBJ databases">
        <title>The genome sequence of Eubacterium siraeum V10Sc8a.</title>
        <authorList>
            <consortium name="metaHIT consortium -- http://www.metahit.eu/"/>
            <person name="Pajon A."/>
            <person name="Turner K."/>
            <person name="Parkhill J."/>
            <person name="Duncan S."/>
            <person name="Flint H."/>
        </authorList>
    </citation>
    <scope>NUCLEOTIDE SEQUENCE [LARGE SCALE GENOMIC DNA]</scope>
    <source>
        <strain evidence="2 3">V10Sc8a</strain>
    </source>
</reference>
<dbReference type="KEGG" id="esr:ES1_13000"/>
<feature type="domain" description="DUF4314" evidence="1">
    <location>
        <begin position="3"/>
        <end position="70"/>
    </location>
</feature>
<name>D4MKL2_9FIRM</name>
<gene>
    <name evidence="2" type="ORF">ES1_13000</name>
</gene>
<dbReference type="InterPro" id="IPR025463">
    <property type="entry name" value="DUF4314"/>
</dbReference>
<dbReference type="BioCyc" id="ESIR717961:G136L-1070-MONOMER"/>
<sequence length="83" mass="9204">MSRGQVEYLKRQYPPGTRVQLDSMGDDPRPIPAGTKGTVIAVDDIGQLHVNFDNGRSLGICPEVDSFHKISEQTESQELKMSM</sequence>
<dbReference type="EMBL" id="FP929059">
    <property type="protein sequence ID" value="CBL34295.1"/>
    <property type="molecule type" value="Genomic_DNA"/>
</dbReference>
<evidence type="ECO:0000259" key="1">
    <source>
        <dbReference type="Pfam" id="PF14192"/>
    </source>
</evidence>
<dbReference type="Proteomes" id="UP000007050">
    <property type="component" value="Chromosome"/>
</dbReference>